<feature type="region of interest" description="Disordered" evidence="1">
    <location>
        <begin position="1"/>
        <end position="47"/>
    </location>
</feature>
<reference evidence="2" key="1">
    <citation type="submission" date="2020-03" db="EMBL/GenBank/DDBJ databases">
        <title>Studies in the Genomics of Life Span.</title>
        <authorList>
            <person name="Glass D."/>
        </authorList>
    </citation>
    <scope>NUCLEOTIDE SEQUENCE</scope>
    <source>
        <strain evidence="2">SUZIE</strain>
        <tissue evidence="2">Muscle</tissue>
    </source>
</reference>
<gene>
    <name evidence="2" type="ORF">SUZIE_180910</name>
</gene>
<accession>A0AA41T534</accession>
<evidence type="ECO:0000313" key="3">
    <source>
        <dbReference type="Proteomes" id="UP001166674"/>
    </source>
</evidence>
<organism evidence="2 3">
    <name type="scientific">Sciurus carolinensis</name>
    <name type="common">Eastern gray squirrel</name>
    <dbReference type="NCBI Taxonomy" id="30640"/>
    <lineage>
        <taxon>Eukaryota</taxon>
        <taxon>Metazoa</taxon>
        <taxon>Chordata</taxon>
        <taxon>Craniata</taxon>
        <taxon>Vertebrata</taxon>
        <taxon>Euteleostomi</taxon>
        <taxon>Mammalia</taxon>
        <taxon>Eutheria</taxon>
        <taxon>Euarchontoglires</taxon>
        <taxon>Glires</taxon>
        <taxon>Rodentia</taxon>
        <taxon>Sciuromorpha</taxon>
        <taxon>Sciuridae</taxon>
        <taxon>Sciurinae</taxon>
        <taxon>Sciurini</taxon>
        <taxon>Sciurus</taxon>
    </lineage>
</organism>
<protein>
    <submittedName>
        <fullName evidence="2">Atherin-like isoform X1</fullName>
    </submittedName>
</protein>
<keyword evidence="3" id="KW-1185">Reference proteome</keyword>
<proteinExistence type="predicted"/>
<dbReference type="Proteomes" id="UP001166674">
    <property type="component" value="Unassembled WGS sequence"/>
</dbReference>
<dbReference type="EMBL" id="JAATJV010397436">
    <property type="protein sequence ID" value="MBZ3885031.1"/>
    <property type="molecule type" value="Genomic_DNA"/>
</dbReference>
<feature type="compositionally biased region" description="Basic and acidic residues" evidence="1">
    <location>
        <begin position="18"/>
        <end position="31"/>
    </location>
</feature>
<name>A0AA41T534_SCICA</name>
<comment type="caution">
    <text evidence="2">The sequence shown here is derived from an EMBL/GenBank/DDBJ whole genome shotgun (WGS) entry which is preliminary data.</text>
</comment>
<evidence type="ECO:0000256" key="1">
    <source>
        <dbReference type="SAM" id="MobiDB-lite"/>
    </source>
</evidence>
<dbReference type="AlphaFoldDB" id="A0AA41T534"/>
<evidence type="ECO:0000313" key="2">
    <source>
        <dbReference type="EMBL" id="MBZ3885031.1"/>
    </source>
</evidence>
<sequence>MTWAGVRGDGSRPCYSAERPRPDDAARRAEPRAALGNGRGERLDGVRPRRGPYCCGLLRCQTPYMIFFKDS</sequence>